<name>A0A4S2LGW4_OPIFE</name>
<comment type="caution">
    <text evidence="1">The sequence shown here is derived from an EMBL/GenBank/DDBJ whole genome shotgun (WGS) entry which is preliminary data.</text>
</comment>
<accession>A0A4S2LGW4</accession>
<dbReference type="Proteomes" id="UP000308267">
    <property type="component" value="Unassembled WGS sequence"/>
</dbReference>
<keyword evidence="2" id="KW-1185">Reference proteome</keyword>
<dbReference type="EMBL" id="SJOL01008611">
    <property type="protein sequence ID" value="TGZ60069.1"/>
    <property type="molecule type" value="Genomic_DNA"/>
</dbReference>
<protein>
    <submittedName>
        <fullName evidence="1">Uncharacterized protein</fullName>
    </submittedName>
</protein>
<feature type="non-terminal residue" evidence="1">
    <location>
        <position position="1"/>
    </location>
</feature>
<organism evidence="1 2">
    <name type="scientific">Opisthorchis felineus</name>
    <dbReference type="NCBI Taxonomy" id="147828"/>
    <lineage>
        <taxon>Eukaryota</taxon>
        <taxon>Metazoa</taxon>
        <taxon>Spiralia</taxon>
        <taxon>Lophotrochozoa</taxon>
        <taxon>Platyhelminthes</taxon>
        <taxon>Trematoda</taxon>
        <taxon>Digenea</taxon>
        <taxon>Opisthorchiida</taxon>
        <taxon>Opisthorchiata</taxon>
        <taxon>Opisthorchiidae</taxon>
        <taxon>Opisthorchis</taxon>
    </lineage>
</organism>
<sequence length="87" mass="9521">QLGDYLYTVRSKPLEHLGSFLKETLVCPADIGATATSSAGSQEQEKNPVLLIEVVVKRISGGTTLELGPMNIYFFLSNVQKDMFSLN</sequence>
<evidence type="ECO:0000313" key="2">
    <source>
        <dbReference type="Proteomes" id="UP000308267"/>
    </source>
</evidence>
<gene>
    <name evidence="1" type="ORF">CRM22_008751</name>
</gene>
<reference evidence="1 2" key="1">
    <citation type="journal article" date="2019" name="BMC Genomics">
        <title>New insights from Opisthorchis felineus genome: update on genomics of the epidemiologically important liver flukes.</title>
        <authorList>
            <person name="Ershov N.I."/>
            <person name="Mordvinov V.A."/>
            <person name="Prokhortchouk E.B."/>
            <person name="Pakharukova M.Y."/>
            <person name="Gunbin K.V."/>
            <person name="Ustyantsev K."/>
            <person name="Genaev M.A."/>
            <person name="Blinov A.G."/>
            <person name="Mazur A."/>
            <person name="Boulygina E."/>
            <person name="Tsygankova S."/>
            <person name="Khrameeva E."/>
            <person name="Chekanov N."/>
            <person name="Fan G."/>
            <person name="Xiao A."/>
            <person name="Zhang H."/>
            <person name="Xu X."/>
            <person name="Yang H."/>
            <person name="Solovyev V."/>
            <person name="Lee S.M."/>
            <person name="Liu X."/>
            <person name="Afonnikov D.A."/>
            <person name="Skryabin K.G."/>
        </authorList>
    </citation>
    <scope>NUCLEOTIDE SEQUENCE [LARGE SCALE GENOMIC DNA]</scope>
    <source>
        <strain evidence="1">AK-0245</strain>
        <tissue evidence="1">Whole organism</tissue>
    </source>
</reference>
<proteinExistence type="predicted"/>
<evidence type="ECO:0000313" key="1">
    <source>
        <dbReference type="EMBL" id="TGZ60069.1"/>
    </source>
</evidence>
<dbReference type="AlphaFoldDB" id="A0A4S2LGW4"/>